<dbReference type="InterPro" id="IPR052383">
    <property type="entry name" value="Anti-sigma-E_RseA-like"/>
</dbReference>
<feature type="region of interest" description="Disordered" evidence="1">
    <location>
        <begin position="279"/>
        <end position="298"/>
    </location>
</feature>
<evidence type="ECO:0000313" key="4">
    <source>
        <dbReference type="Proteomes" id="UP000781710"/>
    </source>
</evidence>
<dbReference type="PANTHER" id="PTHR38104:SF1">
    <property type="entry name" value="ANTI-SIGMA-E FACTOR RSEA"/>
    <property type="match status" value="1"/>
</dbReference>
<dbReference type="CDD" id="cd16328">
    <property type="entry name" value="RseA_N"/>
    <property type="match status" value="1"/>
</dbReference>
<dbReference type="Proteomes" id="UP000781710">
    <property type="component" value="Unassembled WGS sequence"/>
</dbReference>
<comment type="caution">
    <text evidence="3">The sequence shown here is derived from an EMBL/GenBank/DDBJ whole genome shotgun (WGS) entry which is preliminary data.</text>
</comment>
<protein>
    <submittedName>
        <fullName evidence="3">Anti-sigma factor</fullName>
    </submittedName>
</protein>
<sequence>MTANETPIIDKLDIHHRQQLSALMDGDLPADEARFLLRRLQHDHELAGCWERWQLCGDVLRGQGRAPAPTGFAERVAQAIAAESTSSVQAAPQAQGARPRNLLARWGGGALAASVALVALFMARQQSPQDVPVGEGTQVASAQATAPVAAPESPSAPAPDAEAYAAAAVAVAASVPRRQDNARRSATRSQQAARSAQRVARADVPVRANGTTQAAPLEAVATVAASTPAHASNPFSHGAQDAVASRPWPRSALSAYPSASGSLTTGYSSESAARTFYPFEPRLPSSAPIPAPVDAPRD</sequence>
<dbReference type="InterPro" id="IPR005572">
    <property type="entry name" value="Anti-sigma_E_RseA_N"/>
</dbReference>
<evidence type="ECO:0000313" key="3">
    <source>
        <dbReference type="EMBL" id="KAF1726754.1"/>
    </source>
</evidence>
<evidence type="ECO:0000259" key="2">
    <source>
        <dbReference type="Pfam" id="PF03872"/>
    </source>
</evidence>
<feature type="compositionally biased region" description="Low complexity" evidence="1">
    <location>
        <begin position="187"/>
        <end position="199"/>
    </location>
</feature>
<dbReference type="Gene3D" id="1.10.10.880">
    <property type="entry name" value="Anti sigma-E protein RseA, N-terminal domain"/>
    <property type="match status" value="1"/>
</dbReference>
<feature type="region of interest" description="Disordered" evidence="1">
    <location>
        <begin position="248"/>
        <end position="267"/>
    </location>
</feature>
<reference evidence="3 4" key="1">
    <citation type="submission" date="2017-10" db="EMBL/GenBank/DDBJ databases">
        <title>Whole genome sequencing of members of genus Pseudoxanthomonas.</title>
        <authorList>
            <person name="Kumar S."/>
            <person name="Bansal K."/>
            <person name="Kaur A."/>
            <person name="Patil P."/>
            <person name="Sharma S."/>
            <person name="Patil P.B."/>
        </authorList>
    </citation>
    <scope>NUCLEOTIDE SEQUENCE [LARGE SCALE GENOMIC DNA]</scope>
    <source>
        <strain evidence="3 4">DSM 17109</strain>
    </source>
</reference>
<dbReference type="EMBL" id="PDWW01000003">
    <property type="protein sequence ID" value="KAF1726754.1"/>
    <property type="molecule type" value="Genomic_DNA"/>
</dbReference>
<feature type="compositionally biased region" description="Pro residues" evidence="1">
    <location>
        <begin position="287"/>
        <end position="298"/>
    </location>
</feature>
<accession>A0ABQ6ZKP0</accession>
<feature type="domain" description="Anti sigma-E protein RseA N-terminal" evidence="2">
    <location>
        <begin position="18"/>
        <end position="99"/>
    </location>
</feature>
<proteinExistence type="predicted"/>
<dbReference type="Pfam" id="PF03872">
    <property type="entry name" value="RseA_N"/>
    <property type="match status" value="1"/>
</dbReference>
<name>A0ABQ6ZKP0_9GAMM</name>
<keyword evidence="4" id="KW-1185">Reference proteome</keyword>
<evidence type="ECO:0000256" key="1">
    <source>
        <dbReference type="SAM" id="MobiDB-lite"/>
    </source>
</evidence>
<feature type="compositionally biased region" description="Polar residues" evidence="1">
    <location>
        <begin position="257"/>
        <end position="267"/>
    </location>
</feature>
<gene>
    <name evidence="3" type="ORF">CSC78_04170</name>
</gene>
<organism evidence="3 4">
    <name type="scientific">Pseudoxanthomonas japonensis</name>
    <dbReference type="NCBI Taxonomy" id="69284"/>
    <lineage>
        <taxon>Bacteria</taxon>
        <taxon>Pseudomonadati</taxon>
        <taxon>Pseudomonadota</taxon>
        <taxon>Gammaproteobacteria</taxon>
        <taxon>Lysobacterales</taxon>
        <taxon>Lysobacteraceae</taxon>
        <taxon>Pseudoxanthomonas</taxon>
    </lineage>
</organism>
<feature type="region of interest" description="Disordered" evidence="1">
    <location>
        <begin position="175"/>
        <end position="211"/>
    </location>
</feature>
<dbReference type="InterPro" id="IPR036147">
    <property type="entry name" value="Anti-sigma_E_RseA_N_sf"/>
</dbReference>
<dbReference type="RefSeq" id="WP_162336647.1">
    <property type="nucleotide sequence ID" value="NZ_JBHSRQ010000016.1"/>
</dbReference>
<dbReference type="SUPFAM" id="SSF89069">
    <property type="entry name" value="N-terminal, cytoplasmic domain of anti-sigmaE factor RseA"/>
    <property type="match status" value="1"/>
</dbReference>
<dbReference type="PANTHER" id="PTHR38104">
    <property type="match status" value="1"/>
</dbReference>